<keyword evidence="3" id="KW-1185">Reference proteome</keyword>
<evidence type="ECO:0000256" key="1">
    <source>
        <dbReference type="SAM" id="Phobius"/>
    </source>
</evidence>
<sequence>MERQKTYKILTLLLLMQWAFVQILSQYPSFIEKYYSNGLYLYISKFMRLILGWLPFSFGDLIYIALIVVILYSIFKLFKKKKIALKTAFFKIGALASILFFVFHLNWGLNYLRPSLSSHLKIDNKPYTDEELITFTKKLIHKTNQIHYSITNNDTILIQKNISKKEIREYSFEAYKQLATIYPQFKHQTSSLKNSLFSVPLTYMGFAGYLNPVTNEAQVNYLIPKNSYPATVCHELAHQIGIAPESEANFVSYLATKHSKNPFFNYAGSTMALRYCLADIYRKQPAQFELLKKELNKGILKDLKESQEFWQSYQNWSEKYFKLFYDSFLKANKQKDGIKGYSKMVTLLINYYNIEEHQL</sequence>
<dbReference type="EMBL" id="JBHTIC010000008">
    <property type="protein sequence ID" value="MFD0762189.1"/>
    <property type="molecule type" value="Genomic_DNA"/>
</dbReference>
<dbReference type="Pfam" id="PF12725">
    <property type="entry name" value="DUF3810"/>
    <property type="match status" value="1"/>
</dbReference>
<evidence type="ECO:0000313" key="3">
    <source>
        <dbReference type="Proteomes" id="UP001597032"/>
    </source>
</evidence>
<comment type="caution">
    <text evidence="2">The sequence shown here is derived from an EMBL/GenBank/DDBJ whole genome shotgun (WGS) entry which is preliminary data.</text>
</comment>
<protein>
    <submittedName>
        <fullName evidence="2">DUF3810 domain-containing protein</fullName>
    </submittedName>
</protein>
<accession>A0ABW2Z7C0</accession>
<dbReference type="RefSeq" id="WP_386782471.1">
    <property type="nucleotide sequence ID" value="NZ_JBHTIC010000008.1"/>
</dbReference>
<keyword evidence="1" id="KW-0812">Transmembrane</keyword>
<keyword evidence="1" id="KW-1133">Transmembrane helix</keyword>
<reference evidence="3" key="1">
    <citation type="journal article" date="2019" name="Int. J. Syst. Evol. Microbiol.">
        <title>The Global Catalogue of Microorganisms (GCM) 10K type strain sequencing project: providing services to taxonomists for standard genome sequencing and annotation.</title>
        <authorList>
            <consortium name="The Broad Institute Genomics Platform"/>
            <consortium name="The Broad Institute Genome Sequencing Center for Infectious Disease"/>
            <person name="Wu L."/>
            <person name="Ma J."/>
        </authorList>
    </citation>
    <scope>NUCLEOTIDE SEQUENCE [LARGE SCALE GENOMIC DNA]</scope>
    <source>
        <strain evidence="3">CCUG 60022</strain>
    </source>
</reference>
<dbReference type="InterPro" id="IPR024294">
    <property type="entry name" value="DUF3810"/>
</dbReference>
<gene>
    <name evidence="2" type="ORF">ACFQZW_08850</name>
</gene>
<organism evidence="2 3">
    <name type="scientific">Lutibacter aestuarii</name>
    <dbReference type="NCBI Taxonomy" id="861111"/>
    <lineage>
        <taxon>Bacteria</taxon>
        <taxon>Pseudomonadati</taxon>
        <taxon>Bacteroidota</taxon>
        <taxon>Flavobacteriia</taxon>
        <taxon>Flavobacteriales</taxon>
        <taxon>Flavobacteriaceae</taxon>
        <taxon>Lutibacter</taxon>
    </lineage>
</organism>
<evidence type="ECO:0000313" key="2">
    <source>
        <dbReference type="EMBL" id="MFD0762189.1"/>
    </source>
</evidence>
<proteinExistence type="predicted"/>
<name>A0ABW2Z7C0_9FLAO</name>
<feature type="transmembrane region" description="Helical" evidence="1">
    <location>
        <begin position="49"/>
        <end position="75"/>
    </location>
</feature>
<dbReference type="Proteomes" id="UP001597032">
    <property type="component" value="Unassembled WGS sequence"/>
</dbReference>
<keyword evidence="1" id="KW-0472">Membrane</keyword>
<feature type="transmembrane region" description="Helical" evidence="1">
    <location>
        <begin position="87"/>
        <end position="107"/>
    </location>
</feature>